<keyword evidence="1" id="KW-0732">Signal</keyword>
<dbReference type="PANTHER" id="PTHR31288">
    <property type="entry name" value="O-FUCOSYLTRANSFERASE FAMILY PROTEIN"/>
    <property type="match status" value="1"/>
</dbReference>
<dbReference type="PROSITE" id="PS51257">
    <property type="entry name" value="PROKAR_LIPOPROTEIN"/>
    <property type="match status" value="1"/>
</dbReference>
<feature type="signal peptide" evidence="1">
    <location>
        <begin position="1"/>
        <end position="23"/>
    </location>
</feature>
<evidence type="ECO:0000313" key="2">
    <source>
        <dbReference type="EMBL" id="PNH07778.1"/>
    </source>
</evidence>
<dbReference type="PANTHER" id="PTHR31288:SF22">
    <property type="entry name" value="O-FUCOSYLTRANSFERASE 9"/>
    <property type="match status" value="1"/>
</dbReference>
<comment type="caution">
    <text evidence="2">The sequence shown here is derived from an EMBL/GenBank/DDBJ whole genome shotgun (WGS) entry which is preliminary data.</text>
</comment>
<dbReference type="Gene3D" id="3.40.50.11350">
    <property type="match status" value="1"/>
</dbReference>
<dbReference type="InterPro" id="IPR024709">
    <property type="entry name" value="FucosylTrfase_pln"/>
</dbReference>
<evidence type="ECO:0000256" key="1">
    <source>
        <dbReference type="SAM" id="SignalP"/>
    </source>
</evidence>
<dbReference type="OrthoDB" id="523849at2759"/>
<dbReference type="CDD" id="cd11296">
    <property type="entry name" value="O-FucT_like"/>
    <property type="match status" value="1"/>
</dbReference>
<name>A0A2J8A5H9_9CHLO</name>
<dbReference type="GO" id="GO:0016740">
    <property type="term" value="F:transferase activity"/>
    <property type="evidence" value="ECO:0007669"/>
    <property type="project" value="UniProtKB-KW"/>
</dbReference>
<evidence type="ECO:0000313" key="3">
    <source>
        <dbReference type="Proteomes" id="UP000236333"/>
    </source>
</evidence>
<proteinExistence type="predicted"/>
<protein>
    <submittedName>
        <fullName evidence="2">Uncharacterized protein</fullName>
    </submittedName>
</protein>
<keyword evidence="3" id="KW-1185">Reference proteome</keyword>
<gene>
    <name evidence="2" type="ORF">TSOC_005719</name>
</gene>
<reference evidence="2 3" key="1">
    <citation type="journal article" date="2017" name="Mol. Biol. Evol.">
        <title>The 4-celled Tetrabaena socialis nuclear genome reveals the essential components for genetic control of cell number at the origin of multicellularity in the volvocine lineage.</title>
        <authorList>
            <person name="Featherston J."/>
            <person name="Arakaki Y."/>
            <person name="Hanschen E.R."/>
            <person name="Ferris P.J."/>
            <person name="Michod R.E."/>
            <person name="Olson B.J.S.C."/>
            <person name="Nozaki H."/>
            <person name="Durand P.M."/>
        </authorList>
    </citation>
    <scope>NUCLEOTIDE SEQUENCE [LARGE SCALE GENOMIC DNA]</scope>
    <source>
        <strain evidence="2 3">NIES-571</strain>
    </source>
</reference>
<dbReference type="Gene3D" id="3.40.50.11340">
    <property type="match status" value="1"/>
</dbReference>
<dbReference type="AlphaFoldDB" id="A0A2J8A5H9"/>
<feature type="chain" id="PRO_5014408077" evidence="1">
    <location>
        <begin position="24"/>
        <end position="395"/>
    </location>
</feature>
<dbReference type="GO" id="GO:0006004">
    <property type="term" value="P:fucose metabolic process"/>
    <property type="evidence" value="ECO:0007669"/>
    <property type="project" value="UniProtKB-KW"/>
</dbReference>
<dbReference type="Proteomes" id="UP000236333">
    <property type="component" value="Unassembled WGS sequence"/>
</dbReference>
<dbReference type="EMBL" id="PGGS01000161">
    <property type="protein sequence ID" value="PNH07778.1"/>
    <property type="molecule type" value="Genomic_DNA"/>
</dbReference>
<accession>A0A2J8A5H9</accession>
<sequence>MPGIQRTGALLLLLAAAASCAVADGTAKRQYLIPFMWHGPNNQINAVKETLALARVLGRTTVLPDLQSHSFTDAVEENMRFSDLFDMPYMESSVSALLLGDLAKHHPSWSGKLDAALLVVPPKQVLVGRLSADLGLTPPPKELWLQSPVTGWSGCSANQATSAFVRKSKMLYDMAEAFVRERLGADQPYVAAHVRPYPDPCVRIWTEPDTPERAAKMENMCNNEYLMARFVPSIKHLLAAYKSKSVFVMTHPKVRGVVQEVMRKGGLEPVFMDLADVKPPVGAGGALATNVSFSLLAMVEEAVCTKAKAFVGTKESSMTGTIIQDRLSHQLPLADSYSFFRRIGYEDRPIAIDEFYRLTNWTTMGTDRWRSKLVEKGVNRSAIRGRRLRAADARL</sequence>
<organism evidence="2 3">
    <name type="scientific">Tetrabaena socialis</name>
    <dbReference type="NCBI Taxonomy" id="47790"/>
    <lineage>
        <taxon>Eukaryota</taxon>
        <taxon>Viridiplantae</taxon>
        <taxon>Chlorophyta</taxon>
        <taxon>core chlorophytes</taxon>
        <taxon>Chlorophyceae</taxon>
        <taxon>CS clade</taxon>
        <taxon>Chlamydomonadales</taxon>
        <taxon>Tetrabaenaceae</taxon>
        <taxon>Tetrabaena</taxon>
    </lineage>
</organism>